<dbReference type="SMART" id="SM00356">
    <property type="entry name" value="ZnF_C3H1"/>
    <property type="match status" value="5"/>
</dbReference>
<feature type="domain" description="C3H1-type" evidence="7">
    <location>
        <begin position="1497"/>
        <end position="1525"/>
    </location>
</feature>
<evidence type="ECO:0000259" key="7">
    <source>
        <dbReference type="PROSITE" id="PS50103"/>
    </source>
</evidence>
<dbReference type="InterPro" id="IPR036855">
    <property type="entry name" value="Znf_CCCH_sf"/>
</dbReference>
<dbReference type="Gene3D" id="4.10.1000.10">
    <property type="entry name" value="Zinc finger, CCCH-type"/>
    <property type="match status" value="2"/>
</dbReference>
<protein>
    <submittedName>
        <fullName evidence="9">Uncharacterized protein LOC108984969 isoform X1</fullName>
    </submittedName>
</protein>
<feature type="domain" description="C3H1-type" evidence="7">
    <location>
        <begin position="1331"/>
        <end position="1359"/>
    </location>
</feature>
<reference evidence="9" key="1">
    <citation type="submission" date="2025-08" db="UniProtKB">
        <authorList>
            <consortium name="RefSeq"/>
        </authorList>
    </citation>
    <scope>IDENTIFICATION</scope>
    <source>
        <tissue evidence="9">Leaves</tissue>
    </source>
</reference>
<feature type="region of interest" description="Disordered" evidence="6">
    <location>
        <begin position="83"/>
        <end position="139"/>
    </location>
</feature>
<dbReference type="Proteomes" id="UP000235220">
    <property type="component" value="Chromosome 2"/>
</dbReference>
<feature type="region of interest" description="Disordered" evidence="6">
    <location>
        <begin position="357"/>
        <end position="418"/>
    </location>
</feature>
<sequence length="1531" mass="170356">MGQSGSNLVVDSNNTGRESGFQSPPIPNTELDRAPSNPDRPADERTLVIEENLQHLDFKEVSEPVLKQEDEKAGNWDLKEADEVLEGEKENGPSNWEEGMGGGSEYNGWGDYTNPQVPWIVTDDNGNENETVTEDGVERNGAAFTEIHQYGSLKTPANGFGPNCKFSRRARRKNKAVMEKVKEKEESMVMPGQTECKGSKCRGRMGLSGLKLIADSGWESGFQSPPIPSPELDRALSNSDHPVDEHTLVIQEKLQYLDFKEVSEPILKQEDEKARNWDLKDAEEVLEGEKENGPSNWEEEMGGGSECDGWDDNTNLQVPWIVTDDNENENENETVIEDGGERNGAAFTEIHQYGSLKTPANRFGSNCKFSRRPRRKKKAVMEKVKKKEESMAMPGQTESKVVKEKVKEPGKSTERPVQTECKVVKEKVKKLGKSTERPGQTECKVVKEKVKEPGKSTERPGQTGCKVVKEKVKEPGKSTERPGQTGCKVVKEKVKEPGKSTERPGQTECKVVEEKVKEPGESTERPGQTECKSYLTSGVCKYGRACRYKHTRSKASGTTVLEPNSLDLPMRPTIVFGRFNPVVLKVVEEKVKEPSESIERPGQAECKAVMEKVKEKEESMALPGQTECKDSKCRGRMGLSGLKLIANSNNTGWESGFQSPPIPSHELDRALSDPDHPADEHTLVIQEKLQHLDFEEVSELVLKLEKENGPSNWEEEMGGGSECNGWDDNTNLQVPWIVTDDNWNENETVIVDRGERNGGAFTESHQYRSLETGASRFGSNKFNSSLRRKNKVVMMEKVKKKEESMTMPGQTECKVVKEKVKEPGKSTERAGQTECKVVKEKVKKPGKSTERPGQTECKVVKEKVKKPGKSTERPGQTECKVVKEKVKGPGKSTERPGQTECKVVKEKVKKPGKSTERPGQTECKVVEEKVKEPGESIERPGQAECKAVMEKVKEKEESMALPGQTECKDSKCRGRMGLSGLKLIANSNNTGWESGFQSPPIPSHELDRALSDPDHPADEHTLVIQEKLQHLDFEEVSELVLKLEKENGPSNWEEEMGGGSECNGWDDNTNLQVPWIVTDDNWNENETVIVDRGERNGGAFTESHQYRSLETGASRFGSNKFNSSLRRKNKVVMMEKVKKKEESMAMPGQTECKVLFTPIMVVKEKVKEPGKSTERAGQTECKVVKEKVKKPGKSTERPGQTECKVVKEKVKKPGKSTERPGQTECKVVKEKVKKPGKSTERPGQTECKVVKEKVKGPGKSTERPGQTECKVVKEKVKKPGKSTERPGQTECKSYLTSGVCKYGRACKHKHTKGKASGTAVLELNFLDLPIRPGAKECPFYMSTGSCKHGANCWFNHPDPLAVDQEDDGGSAASGASSQSSMPSSSPPWTLNVTAPLVPMELSPPHGVPTPNPYGYQAPVYIPEMSMHPTLAEANVYMYHEDQVQVDEYPERPGQPECSRFIKTGACKFKLNCRYHHPKDRIVKSPPCAFSDTGLPLRPDHYICEQYSRYGICKFGQACIFDHPVHPGSGWE</sequence>
<keyword evidence="1 5" id="KW-0479">Metal-binding</keyword>
<feature type="domain" description="C3H1-type" evidence="7">
    <location>
        <begin position="1451"/>
        <end position="1479"/>
    </location>
</feature>
<dbReference type="PROSITE" id="PS50103">
    <property type="entry name" value="ZF_C3H1"/>
    <property type="match status" value="5"/>
</dbReference>
<feature type="zinc finger region" description="C3H1-type" evidence="5">
    <location>
        <begin position="1285"/>
        <end position="1313"/>
    </location>
</feature>
<dbReference type="InParanoid" id="A0A6P9E557"/>
<feature type="region of interest" description="Disordered" evidence="6">
    <location>
        <begin position="840"/>
        <end position="877"/>
    </location>
</feature>
<feature type="region of interest" description="Disordered" evidence="6">
    <location>
        <begin position="221"/>
        <end position="240"/>
    </location>
</feature>
<dbReference type="OrthoDB" id="410307at2759"/>
<feature type="region of interest" description="Disordered" evidence="6">
    <location>
        <begin position="1"/>
        <end position="44"/>
    </location>
</feature>
<feature type="compositionally biased region" description="Basic and acidic residues" evidence="6">
    <location>
        <begin position="510"/>
        <end position="524"/>
    </location>
</feature>
<feature type="compositionally biased region" description="Basic and acidic residues" evidence="6">
    <location>
        <begin position="467"/>
        <end position="480"/>
    </location>
</feature>
<dbReference type="KEGG" id="jre:108984969"/>
<dbReference type="InterPro" id="IPR000571">
    <property type="entry name" value="Znf_CCCH"/>
</dbReference>
<dbReference type="GO" id="GO:0003677">
    <property type="term" value="F:DNA binding"/>
    <property type="evidence" value="ECO:0007669"/>
    <property type="project" value="UniProtKB-KW"/>
</dbReference>
<feature type="domain" description="C3H1-type" evidence="7">
    <location>
        <begin position="525"/>
        <end position="553"/>
    </location>
</feature>
<evidence type="ECO:0000256" key="4">
    <source>
        <dbReference type="ARBA" id="ARBA00023125"/>
    </source>
</evidence>
<feature type="zinc finger region" description="C3H1-type" evidence="5">
    <location>
        <begin position="1451"/>
        <end position="1479"/>
    </location>
</feature>
<feature type="compositionally biased region" description="Basic and acidic residues" evidence="6">
    <location>
        <begin position="489"/>
        <end position="502"/>
    </location>
</feature>
<name>A0A6P9E557_JUGRE</name>
<feature type="compositionally biased region" description="Basic and acidic residues" evidence="6">
    <location>
        <begin position="448"/>
        <end position="458"/>
    </location>
</feature>
<feature type="zinc finger region" description="C3H1-type" evidence="5">
    <location>
        <begin position="525"/>
        <end position="553"/>
    </location>
</feature>
<feature type="region of interest" description="Disordered" evidence="6">
    <location>
        <begin position="448"/>
        <end position="528"/>
    </location>
</feature>
<feature type="zinc finger region" description="C3H1-type" evidence="5">
    <location>
        <begin position="1331"/>
        <end position="1359"/>
    </location>
</feature>
<evidence type="ECO:0000256" key="6">
    <source>
        <dbReference type="SAM" id="MobiDB-lite"/>
    </source>
</evidence>
<feature type="compositionally biased region" description="Basic and acidic residues" evidence="6">
    <location>
        <begin position="379"/>
        <end position="390"/>
    </location>
</feature>
<dbReference type="PANTHER" id="PTHR12506">
    <property type="entry name" value="PROTEIN PHOSPHATASE RELATED"/>
    <property type="match status" value="1"/>
</dbReference>
<organism evidence="8 9">
    <name type="scientific">Juglans regia</name>
    <name type="common">English walnut</name>
    <dbReference type="NCBI Taxonomy" id="51240"/>
    <lineage>
        <taxon>Eukaryota</taxon>
        <taxon>Viridiplantae</taxon>
        <taxon>Streptophyta</taxon>
        <taxon>Embryophyta</taxon>
        <taxon>Tracheophyta</taxon>
        <taxon>Spermatophyta</taxon>
        <taxon>Magnoliopsida</taxon>
        <taxon>eudicotyledons</taxon>
        <taxon>Gunneridae</taxon>
        <taxon>Pentapetalae</taxon>
        <taxon>rosids</taxon>
        <taxon>fabids</taxon>
        <taxon>Fagales</taxon>
        <taxon>Juglandaceae</taxon>
        <taxon>Juglans</taxon>
    </lineage>
</organism>
<evidence type="ECO:0000313" key="9">
    <source>
        <dbReference type="RefSeq" id="XP_035542654.1"/>
    </source>
</evidence>
<gene>
    <name evidence="9" type="primary">LOC108984969</name>
</gene>
<accession>A0A6P9E557</accession>
<dbReference type="InterPro" id="IPR050974">
    <property type="entry name" value="Plant_ZF_CCCH"/>
</dbReference>
<feature type="domain" description="C3H1-type" evidence="7">
    <location>
        <begin position="1285"/>
        <end position="1313"/>
    </location>
</feature>
<dbReference type="RefSeq" id="XP_035542654.1">
    <property type="nucleotide sequence ID" value="XM_035686761.1"/>
</dbReference>
<feature type="compositionally biased region" description="Basic residues" evidence="6">
    <location>
        <begin position="369"/>
        <end position="378"/>
    </location>
</feature>
<dbReference type="GO" id="GO:0008270">
    <property type="term" value="F:zinc ion binding"/>
    <property type="evidence" value="ECO:0007669"/>
    <property type="project" value="UniProtKB-KW"/>
</dbReference>
<feature type="region of interest" description="Disordered" evidence="6">
    <location>
        <begin position="1363"/>
        <end position="1389"/>
    </location>
</feature>
<dbReference type="GeneID" id="108984969"/>
<evidence type="ECO:0000256" key="2">
    <source>
        <dbReference type="ARBA" id="ARBA00022771"/>
    </source>
</evidence>
<feature type="compositionally biased region" description="Low complexity" evidence="6">
    <location>
        <begin position="1369"/>
        <end position="1387"/>
    </location>
</feature>
<keyword evidence="3 5" id="KW-0862">Zinc</keyword>
<dbReference type="SUPFAM" id="SSF90229">
    <property type="entry name" value="CCCH zinc finger"/>
    <property type="match status" value="2"/>
</dbReference>
<evidence type="ECO:0000256" key="1">
    <source>
        <dbReference type="ARBA" id="ARBA00022723"/>
    </source>
</evidence>
<evidence type="ECO:0000313" key="8">
    <source>
        <dbReference type="Proteomes" id="UP000235220"/>
    </source>
</evidence>
<dbReference type="GO" id="GO:0003729">
    <property type="term" value="F:mRNA binding"/>
    <property type="evidence" value="ECO:0000318"/>
    <property type="project" value="GO_Central"/>
</dbReference>
<keyword evidence="4" id="KW-0238">DNA-binding</keyword>
<feature type="zinc finger region" description="C3H1-type" evidence="5">
    <location>
        <begin position="1497"/>
        <end position="1525"/>
    </location>
</feature>
<evidence type="ECO:0000256" key="5">
    <source>
        <dbReference type="PROSITE-ProRule" id="PRU00723"/>
    </source>
</evidence>
<keyword evidence="8" id="KW-1185">Reference proteome</keyword>
<feature type="compositionally biased region" description="Basic and acidic residues" evidence="6">
    <location>
        <begin position="400"/>
        <end position="414"/>
    </location>
</feature>
<feature type="compositionally biased region" description="Acidic residues" evidence="6">
    <location>
        <begin position="125"/>
        <end position="135"/>
    </location>
</feature>
<dbReference type="Pfam" id="PF00642">
    <property type="entry name" value="zf-CCCH"/>
    <property type="match status" value="2"/>
</dbReference>
<keyword evidence="2 5" id="KW-0863">Zinc-finger</keyword>
<proteinExistence type="predicted"/>
<dbReference type="PANTHER" id="PTHR12506:SF20">
    <property type="entry name" value="ZINC FINGER CCCH DOMAIN-CONTAINING PROTEIN 67"/>
    <property type="match status" value="1"/>
</dbReference>
<feature type="region of interest" description="Disordered" evidence="6">
    <location>
        <begin position="180"/>
        <end position="201"/>
    </location>
</feature>
<evidence type="ECO:0000256" key="3">
    <source>
        <dbReference type="ARBA" id="ARBA00022833"/>
    </source>
</evidence>
<feature type="compositionally biased region" description="Polar residues" evidence="6">
    <location>
        <begin position="1"/>
        <end position="22"/>
    </location>
</feature>
<feature type="region of interest" description="Disordered" evidence="6">
    <location>
        <begin position="285"/>
        <end position="314"/>
    </location>
</feature>